<comment type="caution">
    <text evidence="1">The sequence shown here is derived from an EMBL/GenBank/DDBJ whole genome shotgun (WGS) entry which is preliminary data.</text>
</comment>
<dbReference type="RefSeq" id="WP_354613834.1">
    <property type="nucleotide sequence ID" value="NZ_JBEXAE010000001.1"/>
</dbReference>
<keyword evidence="2" id="KW-1185">Reference proteome</keyword>
<organism evidence="1 2">
    <name type="scientific">Sediminicola arcticus</name>
    <dbReference type="NCBI Taxonomy" id="1574308"/>
    <lineage>
        <taxon>Bacteria</taxon>
        <taxon>Pseudomonadati</taxon>
        <taxon>Bacteroidota</taxon>
        <taxon>Flavobacteriia</taxon>
        <taxon>Flavobacteriales</taxon>
        <taxon>Flavobacteriaceae</taxon>
        <taxon>Sediminicola</taxon>
    </lineage>
</organism>
<reference evidence="1 2" key="1">
    <citation type="submission" date="2024-07" db="EMBL/GenBank/DDBJ databases">
        <title>The genome sequence of type strain Sediminicola arcticus GDMCC 1.2805.</title>
        <authorList>
            <person name="Liu Y."/>
        </authorList>
    </citation>
    <scope>NUCLEOTIDE SEQUENCE [LARGE SCALE GENOMIC DNA]</scope>
    <source>
        <strain evidence="1 2">GDMCC 1.2805</strain>
    </source>
</reference>
<sequence length="70" mass="8420">MVTIVDYRTYQKEDGSEFHALVVQERVEAVKRLIIHLKKWNIKKVVDYAPTTFFSFEKLCYIKLQIFGFF</sequence>
<name>A0ABV2SQN0_9FLAO</name>
<dbReference type="EMBL" id="JBEXAE010000001">
    <property type="protein sequence ID" value="MET6989461.1"/>
    <property type="molecule type" value="Genomic_DNA"/>
</dbReference>
<gene>
    <name evidence="1" type="ORF">ABXZ36_02230</name>
</gene>
<dbReference type="Proteomes" id="UP001549799">
    <property type="component" value="Unassembled WGS sequence"/>
</dbReference>
<protein>
    <submittedName>
        <fullName evidence="1">Uncharacterized protein</fullName>
    </submittedName>
</protein>
<evidence type="ECO:0000313" key="2">
    <source>
        <dbReference type="Proteomes" id="UP001549799"/>
    </source>
</evidence>
<proteinExistence type="predicted"/>
<accession>A0ABV2SQN0</accession>
<evidence type="ECO:0000313" key="1">
    <source>
        <dbReference type="EMBL" id="MET6989461.1"/>
    </source>
</evidence>